<protein>
    <submittedName>
        <fullName evidence="1">Uncharacterized protein</fullName>
    </submittedName>
</protein>
<reference evidence="1 2" key="1">
    <citation type="journal article" date="2016" name="Nat. Commun.">
        <title>Thousands of microbial genomes shed light on interconnected biogeochemical processes in an aquifer system.</title>
        <authorList>
            <person name="Anantharaman K."/>
            <person name="Brown C.T."/>
            <person name="Hug L.A."/>
            <person name="Sharon I."/>
            <person name="Castelle C.J."/>
            <person name="Probst A.J."/>
            <person name="Thomas B.C."/>
            <person name="Singh A."/>
            <person name="Wilkins M.J."/>
            <person name="Karaoz U."/>
            <person name="Brodie E.L."/>
            <person name="Williams K.H."/>
            <person name="Hubbard S.S."/>
            <person name="Banfield J.F."/>
        </authorList>
    </citation>
    <scope>NUCLEOTIDE SEQUENCE [LARGE SCALE GENOMIC DNA]</scope>
</reference>
<evidence type="ECO:0000313" key="2">
    <source>
        <dbReference type="Proteomes" id="UP000178367"/>
    </source>
</evidence>
<organism evidence="1 2">
    <name type="scientific">Candidatus Falkowbacteria bacterium RIFOXYA2_FULL_47_19</name>
    <dbReference type="NCBI Taxonomy" id="1797994"/>
    <lineage>
        <taxon>Bacteria</taxon>
        <taxon>Candidatus Falkowiibacteriota</taxon>
    </lineage>
</organism>
<dbReference type="Proteomes" id="UP000178367">
    <property type="component" value="Unassembled WGS sequence"/>
</dbReference>
<dbReference type="EMBL" id="MFGB01000010">
    <property type="protein sequence ID" value="OGF27086.1"/>
    <property type="molecule type" value="Genomic_DNA"/>
</dbReference>
<evidence type="ECO:0000313" key="1">
    <source>
        <dbReference type="EMBL" id="OGF27086.1"/>
    </source>
</evidence>
<name>A0A1F5SKN3_9BACT</name>
<sequence>MFNYLHLNFHQKHGIKIWVEKIFHFSLILINEKFWSQICVVIGCKFFYFNNRENKKISF</sequence>
<dbReference type="AlphaFoldDB" id="A0A1F5SKN3"/>
<proteinExistence type="predicted"/>
<comment type="caution">
    <text evidence="1">The sequence shown here is derived from an EMBL/GenBank/DDBJ whole genome shotgun (WGS) entry which is preliminary data.</text>
</comment>
<accession>A0A1F5SKN3</accession>
<gene>
    <name evidence="1" type="ORF">A2227_04330</name>
</gene>